<protein>
    <submittedName>
        <fullName evidence="9">ABC transporter permease</fullName>
    </submittedName>
</protein>
<sequence length="254" mass="28168">MRSWWNLAWPPVVAVILFLAGWQLAVSAFHIEAWLLPSPLQIVRKGWEQASVLTGHTWATVKLTLMGFLIGVGTGLLIAMILHLIPFLRSALYPLLILSQNVPAIILAPLLMIWFGFGLLPKLIVITLVCFFPVAVAAMSGFNQTDRMMLNYMRMAGAGKRQIFTKLELPHALPSIFSGLKIAATYSVMGAVIAEWMGADQGIGYYMNLQKSGYRTDLVFAAVFIIVALSLLLFGLIALLEKGVIRWRPQRQNS</sequence>
<feature type="domain" description="ABC transmembrane type-1" evidence="8">
    <location>
        <begin position="57"/>
        <end position="237"/>
    </location>
</feature>
<evidence type="ECO:0000256" key="6">
    <source>
        <dbReference type="ARBA" id="ARBA00023136"/>
    </source>
</evidence>
<dbReference type="InterPro" id="IPR035906">
    <property type="entry name" value="MetI-like_sf"/>
</dbReference>
<dbReference type="InterPro" id="IPR000515">
    <property type="entry name" value="MetI-like"/>
</dbReference>
<evidence type="ECO:0000313" key="9">
    <source>
        <dbReference type="EMBL" id="MDO7906784.1"/>
    </source>
</evidence>
<evidence type="ECO:0000256" key="1">
    <source>
        <dbReference type="ARBA" id="ARBA00004651"/>
    </source>
</evidence>
<comment type="caution">
    <text evidence="9">The sequence shown here is derived from an EMBL/GenBank/DDBJ whole genome shotgun (WGS) entry which is preliminary data.</text>
</comment>
<dbReference type="Proteomes" id="UP001240171">
    <property type="component" value="Unassembled WGS sequence"/>
</dbReference>
<accession>A0ABT9CBY7</accession>
<organism evidence="9 10">
    <name type="scientific">Paenibacillus lacisoli</name>
    <dbReference type="NCBI Taxonomy" id="3064525"/>
    <lineage>
        <taxon>Bacteria</taxon>
        <taxon>Bacillati</taxon>
        <taxon>Bacillota</taxon>
        <taxon>Bacilli</taxon>
        <taxon>Bacillales</taxon>
        <taxon>Paenibacillaceae</taxon>
        <taxon>Paenibacillus</taxon>
    </lineage>
</organism>
<feature type="transmembrane region" description="Helical" evidence="7">
    <location>
        <begin position="218"/>
        <end position="240"/>
    </location>
</feature>
<dbReference type="Pfam" id="PF00528">
    <property type="entry name" value="BPD_transp_1"/>
    <property type="match status" value="1"/>
</dbReference>
<keyword evidence="10" id="KW-1185">Reference proteome</keyword>
<dbReference type="CDD" id="cd06261">
    <property type="entry name" value="TM_PBP2"/>
    <property type="match status" value="1"/>
</dbReference>
<dbReference type="PROSITE" id="PS50928">
    <property type="entry name" value="ABC_TM1"/>
    <property type="match status" value="1"/>
</dbReference>
<reference evidence="9 10" key="1">
    <citation type="submission" date="2023-07" db="EMBL/GenBank/DDBJ databases">
        <title>Paenibacillus sp. JX-17 nov. isolated from soil.</title>
        <authorList>
            <person name="Wan Y."/>
            <person name="Liu B."/>
        </authorList>
    </citation>
    <scope>NUCLEOTIDE SEQUENCE [LARGE SCALE GENOMIC DNA]</scope>
    <source>
        <strain evidence="9 10">JX-17</strain>
    </source>
</reference>
<keyword evidence="4 7" id="KW-0812">Transmembrane</keyword>
<proteinExistence type="inferred from homology"/>
<evidence type="ECO:0000256" key="3">
    <source>
        <dbReference type="ARBA" id="ARBA00022475"/>
    </source>
</evidence>
<feature type="transmembrane region" description="Helical" evidence="7">
    <location>
        <begin position="63"/>
        <end position="85"/>
    </location>
</feature>
<evidence type="ECO:0000313" key="10">
    <source>
        <dbReference type="Proteomes" id="UP001240171"/>
    </source>
</evidence>
<dbReference type="SUPFAM" id="SSF161098">
    <property type="entry name" value="MetI-like"/>
    <property type="match status" value="1"/>
</dbReference>
<comment type="subcellular location">
    <subcellularLocation>
        <location evidence="1 7">Cell membrane</location>
        <topology evidence="1 7">Multi-pass membrane protein</topology>
    </subcellularLocation>
</comment>
<evidence type="ECO:0000259" key="8">
    <source>
        <dbReference type="PROSITE" id="PS50928"/>
    </source>
</evidence>
<evidence type="ECO:0000256" key="5">
    <source>
        <dbReference type="ARBA" id="ARBA00022989"/>
    </source>
</evidence>
<name>A0ABT9CBY7_9BACL</name>
<gene>
    <name evidence="9" type="ORF">Q5741_10145</name>
</gene>
<feature type="transmembrane region" description="Helical" evidence="7">
    <location>
        <begin position="92"/>
        <end position="117"/>
    </location>
</feature>
<evidence type="ECO:0000256" key="4">
    <source>
        <dbReference type="ARBA" id="ARBA00022692"/>
    </source>
</evidence>
<keyword evidence="6 7" id="KW-0472">Membrane</keyword>
<keyword evidence="5 7" id="KW-1133">Transmembrane helix</keyword>
<evidence type="ECO:0000256" key="7">
    <source>
        <dbReference type="RuleBase" id="RU363032"/>
    </source>
</evidence>
<keyword evidence="2 7" id="KW-0813">Transport</keyword>
<dbReference type="RefSeq" id="WP_305023979.1">
    <property type="nucleotide sequence ID" value="NZ_JAUQTB010000004.1"/>
</dbReference>
<comment type="similarity">
    <text evidence="7">Belongs to the binding-protein-dependent transport system permease family.</text>
</comment>
<dbReference type="Gene3D" id="1.10.3720.10">
    <property type="entry name" value="MetI-like"/>
    <property type="match status" value="1"/>
</dbReference>
<dbReference type="PANTHER" id="PTHR30151">
    <property type="entry name" value="ALKANE SULFONATE ABC TRANSPORTER-RELATED, MEMBRANE SUBUNIT"/>
    <property type="match status" value="1"/>
</dbReference>
<feature type="transmembrane region" description="Helical" evidence="7">
    <location>
        <begin position="176"/>
        <end position="198"/>
    </location>
</feature>
<keyword evidence="3" id="KW-1003">Cell membrane</keyword>
<evidence type="ECO:0000256" key="2">
    <source>
        <dbReference type="ARBA" id="ARBA00022448"/>
    </source>
</evidence>
<dbReference type="EMBL" id="JAUQTB010000004">
    <property type="protein sequence ID" value="MDO7906784.1"/>
    <property type="molecule type" value="Genomic_DNA"/>
</dbReference>
<feature type="transmembrane region" description="Helical" evidence="7">
    <location>
        <begin position="123"/>
        <end position="142"/>
    </location>
</feature>
<dbReference type="PANTHER" id="PTHR30151:SF20">
    <property type="entry name" value="ABC TRANSPORTER PERMEASE PROTEIN HI_0355-RELATED"/>
    <property type="match status" value="1"/>
</dbReference>